<proteinExistence type="predicted"/>
<reference evidence="1" key="1">
    <citation type="submission" date="2014-11" db="EMBL/GenBank/DDBJ databases">
        <authorList>
            <person name="Amaro Gonzalez C."/>
        </authorList>
    </citation>
    <scope>NUCLEOTIDE SEQUENCE</scope>
</reference>
<organism evidence="1">
    <name type="scientific">Anguilla anguilla</name>
    <name type="common">European freshwater eel</name>
    <name type="synonym">Muraena anguilla</name>
    <dbReference type="NCBI Taxonomy" id="7936"/>
    <lineage>
        <taxon>Eukaryota</taxon>
        <taxon>Metazoa</taxon>
        <taxon>Chordata</taxon>
        <taxon>Craniata</taxon>
        <taxon>Vertebrata</taxon>
        <taxon>Euteleostomi</taxon>
        <taxon>Actinopterygii</taxon>
        <taxon>Neopterygii</taxon>
        <taxon>Teleostei</taxon>
        <taxon>Anguilliformes</taxon>
        <taxon>Anguillidae</taxon>
        <taxon>Anguilla</taxon>
    </lineage>
</organism>
<name>A0A0E9XHL3_ANGAN</name>
<accession>A0A0E9XHL3</accession>
<dbReference type="EMBL" id="GBXM01006661">
    <property type="protein sequence ID" value="JAI01917.1"/>
    <property type="molecule type" value="Transcribed_RNA"/>
</dbReference>
<reference evidence="1" key="2">
    <citation type="journal article" date="2015" name="Fish Shellfish Immunol.">
        <title>Early steps in the European eel (Anguilla anguilla)-Vibrio vulnificus interaction in the gills: Role of the RtxA13 toxin.</title>
        <authorList>
            <person name="Callol A."/>
            <person name="Pajuelo D."/>
            <person name="Ebbesson L."/>
            <person name="Teles M."/>
            <person name="MacKenzie S."/>
            <person name="Amaro C."/>
        </authorList>
    </citation>
    <scope>NUCLEOTIDE SEQUENCE</scope>
</reference>
<evidence type="ECO:0000313" key="1">
    <source>
        <dbReference type="EMBL" id="JAI01917.1"/>
    </source>
</evidence>
<sequence>MSLKTEVRIFPHAPPPPLHQVTLFPAFQTSLLGHVSRLVKMSIFNVSK</sequence>
<protein>
    <submittedName>
        <fullName evidence="1">Uncharacterized protein</fullName>
    </submittedName>
</protein>
<dbReference type="AlphaFoldDB" id="A0A0E9XHL3"/>